<dbReference type="EMBL" id="CAXDID020000514">
    <property type="protein sequence ID" value="CAL6098882.1"/>
    <property type="molecule type" value="Genomic_DNA"/>
</dbReference>
<dbReference type="InterPro" id="IPR004095">
    <property type="entry name" value="TGS"/>
</dbReference>
<evidence type="ECO:0000313" key="8">
    <source>
        <dbReference type="Proteomes" id="UP001642409"/>
    </source>
</evidence>
<dbReference type="PROSITE" id="PS51710">
    <property type="entry name" value="G_OBG"/>
    <property type="match status" value="1"/>
</dbReference>
<dbReference type="PANTHER" id="PTHR43127">
    <property type="entry name" value="DEVELOPMENTALLY-REGULATED GTP-BINDING PROTEIN 2"/>
    <property type="match status" value="1"/>
</dbReference>
<comment type="caution">
    <text evidence="5">The sequence shown here is derived from an EMBL/GenBank/DDBJ whole genome shotgun (WGS) entry which is preliminary data.</text>
</comment>
<dbReference type="Pfam" id="PF02824">
    <property type="entry name" value="TGS"/>
    <property type="match status" value="1"/>
</dbReference>
<dbReference type="AlphaFoldDB" id="A0AA86NWM8"/>
<dbReference type="Gene3D" id="3.10.20.30">
    <property type="match status" value="1"/>
</dbReference>
<organism evidence="5">
    <name type="scientific">Hexamita inflata</name>
    <dbReference type="NCBI Taxonomy" id="28002"/>
    <lineage>
        <taxon>Eukaryota</taxon>
        <taxon>Metamonada</taxon>
        <taxon>Diplomonadida</taxon>
        <taxon>Hexamitidae</taxon>
        <taxon>Hexamitinae</taxon>
        <taxon>Hexamita</taxon>
    </lineage>
</organism>
<dbReference type="PRINTS" id="PR00326">
    <property type="entry name" value="GTP1OBG"/>
</dbReference>
<dbReference type="CDD" id="cd01896">
    <property type="entry name" value="DRG"/>
    <property type="match status" value="1"/>
</dbReference>
<feature type="domain" description="TGS" evidence="4">
    <location>
        <begin position="290"/>
        <end position="368"/>
    </location>
</feature>
<dbReference type="GO" id="GO:0005525">
    <property type="term" value="F:GTP binding"/>
    <property type="evidence" value="ECO:0007669"/>
    <property type="project" value="UniProtKB-KW"/>
</dbReference>
<evidence type="ECO:0000256" key="1">
    <source>
        <dbReference type="ARBA" id="ARBA00022741"/>
    </source>
</evidence>
<dbReference type="Proteomes" id="UP001642409">
    <property type="component" value="Unassembled WGS sequence"/>
</dbReference>
<dbReference type="PROSITE" id="PS51880">
    <property type="entry name" value="TGS"/>
    <property type="match status" value="1"/>
</dbReference>
<dbReference type="Pfam" id="PF16897">
    <property type="entry name" value="MMR_HSR1_Xtn"/>
    <property type="match status" value="1"/>
</dbReference>
<dbReference type="InterPro" id="IPR012675">
    <property type="entry name" value="Beta-grasp_dom_sf"/>
</dbReference>
<evidence type="ECO:0000259" key="3">
    <source>
        <dbReference type="PROSITE" id="PS51710"/>
    </source>
</evidence>
<sequence>MSTLQRITEIEEEIAKTQKNKATEYHIGRLKARMSQLKQELLTQTAKKQGGSGIGFDVQKTGHARVGLVGFPSVGKSSILVKLTAARSAVAEYEFTTLTAIPGTIFYKDTKIQLVDLPGIIEGAKDNRGKGRQVIATARTSDLLLIVLDATKSLDMKRKIEHELEGFGMRLNKRIPQIKLVKRERGGISLQANTELKFLNEALVTSILAEYKIFNADINVQQADATVDELIDVIEGNRVYMPALYVVNKIDSITIEELDLLNELPNWVPISCKQGWNMDELLEKIWLKLGMIRIYTRPRGGAPDLQEPVILRKRRGPTTVECFCESIHKDLILKMKSAIVWGRSTKHLGQRVGKQHVLSDEDVVTIMTL</sequence>
<evidence type="ECO:0000256" key="2">
    <source>
        <dbReference type="ARBA" id="ARBA00023134"/>
    </source>
</evidence>
<dbReference type="InterPro" id="IPR005225">
    <property type="entry name" value="Small_GTP-bd"/>
</dbReference>
<dbReference type="SUPFAM" id="SSF52540">
    <property type="entry name" value="P-loop containing nucleoside triphosphate hydrolases"/>
    <property type="match status" value="1"/>
</dbReference>
<reference evidence="5" key="1">
    <citation type="submission" date="2023-06" db="EMBL/GenBank/DDBJ databases">
        <authorList>
            <person name="Kurt Z."/>
        </authorList>
    </citation>
    <scope>NUCLEOTIDE SEQUENCE</scope>
</reference>
<evidence type="ECO:0000259" key="4">
    <source>
        <dbReference type="PROSITE" id="PS51880"/>
    </source>
</evidence>
<dbReference type="FunFam" id="3.40.50.300:FF:001436">
    <property type="entry name" value="Developmentally-regulated GTP-binding protein"/>
    <property type="match status" value="1"/>
</dbReference>
<evidence type="ECO:0000313" key="7">
    <source>
        <dbReference type="EMBL" id="CAL6098882.1"/>
    </source>
</evidence>
<dbReference type="NCBIfam" id="TIGR00231">
    <property type="entry name" value="small_GTP"/>
    <property type="match status" value="1"/>
</dbReference>
<dbReference type="EMBL" id="CATOUU010000380">
    <property type="protein sequence ID" value="CAI9927530.1"/>
    <property type="molecule type" value="Genomic_DNA"/>
</dbReference>
<evidence type="ECO:0000313" key="6">
    <source>
        <dbReference type="EMBL" id="CAL5972804.1"/>
    </source>
</evidence>
<accession>A0AA86NWM8</accession>
<dbReference type="InterPro" id="IPR031167">
    <property type="entry name" value="G_OBG"/>
</dbReference>
<dbReference type="InterPro" id="IPR006073">
    <property type="entry name" value="GTP-bd"/>
</dbReference>
<dbReference type="InterPro" id="IPR031662">
    <property type="entry name" value="GTP-binding_2"/>
</dbReference>
<proteinExistence type="predicted"/>
<reference evidence="6 8" key="2">
    <citation type="submission" date="2024-07" db="EMBL/GenBank/DDBJ databases">
        <authorList>
            <person name="Akdeniz Z."/>
        </authorList>
    </citation>
    <scope>NUCLEOTIDE SEQUENCE [LARGE SCALE GENOMIC DNA]</scope>
</reference>
<name>A0AA86NWM8_9EUKA</name>
<keyword evidence="1" id="KW-0547">Nucleotide-binding</keyword>
<gene>
    <name evidence="5" type="ORF">HINF_LOCUS15175</name>
    <name evidence="6" type="ORF">HINF_LOCUS2088</name>
    <name evidence="7" type="ORF">HINF_LOCUS69816</name>
</gene>
<dbReference type="Gene3D" id="3.40.50.300">
    <property type="entry name" value="P-loop containing nucleotide triphosphate hydrolases"/>
    <property type="match status" value="1"/>
</dbReference>
<keyword evidence="8" id="KW-1185">Reference proteome</keyword>
<dbReference type="SUPFAM" id="SSF81271">
    <property type="entry name" value="TGS-like"/>
    <property type="match status" value="1"/>
</dbReference>
<dbReference type="InterPro" id="IPR027417">
    <property type="entry name" value="P-loop_NTPase"/>
</dbReference>
<keyword evidence="2" id="KW-0342">GTP-binding</keyword>
<protein>
    <submittedName>
        <fullName evidence="5">Developmentally regulated GTP-binding protein 1</fullName>
    </submittedName>
    <submittedName>
        <fullName evidence="6">Developmentally_regulated GTP-binding protein 1</fullName>
    </submittedName>
</protein>
<feature type="domain" description="OBG-type G" evidence="3">
    <location>
        <begin position="64"/>
        <end position="290"/>
    </location>
</feature>
<evidence type="ECO:0000313" key="5">
    <source>
        <dbReference type="EMBL" id="CAI9927530.1"/>
    </source>
</evidence>
<dbReference type="Pfam" id="PF01926">
    <property type="entry name" value="MMR_HSR1"/>
    <property type="match status" value="1"/>
</dbReference>
<dbReference type="InterPro" id="IPR012676">
    <property type="entry name" value="TGS-like"/>
</dbReference>
<dbReference type="FunFam" id="3.10.20.30:FF:000003">
    <property type="entry name" value="Developmentally-regulated GTP-binding protein 1"/>
    <property type="match status" value="1"/>
</dbReference>
<dbReference type="EMBL" id="CAXDID020000003">
    <property type="protein sequence ID" value="CAL5972804.1"/>
    <property type="molecule type" value="Genomic_DNA"/>
</dbReference>
<dbReference type="GO" id="GO:0003924">
    <property type="term" value="F:GTPase activity"/>
    <property type="evidence" value="ECO:0007669"/>
    <property type="project" value="InterPro"/>
</dbReference>
<dbReference type="InterPro" id="IPR045001">
    <property type="entry name" value="DRG"/>
</dbReference>